<dbReference type="Proteomes" id="UP000434604">
    <property type="component" value="Unassembled WGS sequence"/>
</dbReference>
<dbReference type="AlphaFoldDB" id="A0A7J5PUT9"/>
<comment type="caution">
    <text evidence="2">The sequence shown here is derived from an EMBL/GenBank/DDBJ whole genome shotgun (WGS) entry which is preliminary data.</text>
</comment>
<organism evidence="2 3">
    <name type="scientific">Bacteroides xylanisolvens</name>
    <dbReference type="NCBI Taxonomy" id="371601"/>
    <lineage>
        <taxon>Bacteria</taxon>
        <taxon>Pseudomonadati</taxon>
        <taxon>Bacteroidota</taxon>
        <taxon>Bacteroidia</taxon>
        <taxon>Bacteroidales</taxon>
        <taxon>Bacteroidaceae</taxon>
        <taxon>Bacteroides</taxon>
    </lineage>
</organism>
<evidence type="ECO:0000313" key="3">
    <source>
        <dbReference type="Proteomes" id="UP000434604"/>
    </source>
</evidence>
<dbReference type="Pfam" id="PF07791">
    <property type="entry name" value="Imm11"/>
    <property type="match status" value="1"/>
</dbReference>
<sequence>MKYYLMGLKHFKNVAIACAPDNVGLAHELIGALRDSEVMPFDFTLKALTVKSDGIHYSNDFSRVETIWLDYQPNSLAWPLFSERLKNSIEEMLTGKEDLKWISCNICYGKEVRTYYIPHFIEELDVLNKDKCFYSNNGGLIKPAYSSLKIKDYSIFPKPAMNDLWQITAAICISDKVKNALMKANISNIAYEAVSVY</sequence>
<dbReference type="EMBL" id="WDED01000022">
    <property type="protein sequence ID" value="KAB6146683.1"/>
    <property type="molecule type" value="Genomic_DNA"/>
</dbReference>
<accession>A0A7J5PUT9</accession>
<gene>
    <name evidence="2" type="ORF">GA398_14880</name>
</gene>
<proteinExistence type="predicted"/>
<evidence type="ECO:0000259" key="1">
    <source>
        <dbReference type="Pfam" id="PF07791"/>
    </source>
</evidence>
<dbReference type="RefSeq" id="WP_151935027.1">
    <property type="nucleotide sequence ID" value="NZ_WDED01000022.1"/>
</dbReference>
<protein>
    <recommendedName>
        <fullName evidence="1">Immunity MXAN-0049 protein domain-containing protein</fullName>
    </recommendedName>
</protein>
<evidence type="ECO:0000313" key="2">
    <source>
        <dbReference type="EMBL" id="KAB6146683.1"/>
    </source>
</evidence>
<dbReference type="InterPro" id="IPR012433">
    <property type="entry name" value="Imm11"/>
</dbReference>
<reference evidence="2 3" key="1">
    <citation type="journal article" date="2019" name="Nat. Med.">
        <title>A library of human gut bacterial isolates paired with longitudinal multiomics data enables mechanistic microbiome research.</title>
        <authorList>
            <person name="Poyet M."/>
            <person name="Groussin M."/>
            <person name="Gibbons S.M."/>
            <person name="Avila-Pacheco J."/>
            <person name="Jiang X."/>
            <person name="Kearney S.M."/>
            <person name="Perrotta A.R."/>
            <person name="Berdy B."/>
            <person name="Zhao S."/>
            <person name="Lieberman T.D."/>
            <person name="Swanson P.K."/>
            <person name="Smith M."/>
            <person name="Roesemann S."/>
            <person name="Alexander J.E."/>
            <person name="Rich S.A."/>
            <person name="Livny J."/>
            <person name="Vlamakis H."/>
            <person name="Clish C."/>
            <person name="Bullock K."/>
            <person name="Deik A."/>
            <person name="Scott J."/>
            <person name="Pierce K.A."/>
            <person name="Xavier R.J."/>
            <person name="Alm E.J."/>
        </authorList>
    </citation>
    <scope>NUCLEOTIDE SEQUENCE [LARGE SCALE GENOMIC DNA]</scope>
    <source>
        <strain evidence="2 3">BIOML-A58</strain>
    </source>
</reference>
<name>A0A7J5PUT9_9BACE</name>
<feature type="domain" description="Immunity MXAN-0049 protein" evidence="1">
    <location>
        <begin position="67"/>
        <end position="194"/>
    </location>
</feature>